<dbReference type="Proteomes" id="UP000233551">
    <property type="component" value="Unassembled WGS sequence"/>
</dbReference>
<feature type="non-terminal residue" evidence="1">
    <location>
        <position position="223"/>
    </location>
</feature>
<dbReference type="InterPro" id="IPR038925">
    <property type="entry name" value="At3g17800-like"/>
</dbReference>
<sequence length="223" mass="24311">MESAAVTIFQSSLGVASSSLTSRSGSSAAVNGPISVKFGAKLGPSLKMPEICNFILVEKQLEQLQTDRDAENTKEESSAAGTDLVLYRRIAEVKANERRKALEEILYALVVQKFMDSDVSLIPSVSSSSDPSGRVDMWPSQEGKLERLHSPEAYEMIQNHLALILGNRAGGSSSVAQISKLRVGQVYAASVMYGYFLRRVDQRFQLEKTMKILPGGSDGDEFN</sequence>
<dbReference type="AlphaFoldDB" id="A0A2I0JB25"/>
<dbReference type="EMBL" id="PGOL01001857">
    <property type="protein sequence ID" value="PKI53461.1"/>
    <property type="molecule type" value="Genomic_DNA"/>
</dbReference>
<reference evidence="1 2" key="1">
    <citation type="submission" date="2017-11" db="EMBL/GenBank/DDBJ databases">
        <title>De-novo sequencing of pomegranate (Punica granatum L.) genome.</title>
        <authorList>
            <person name="Akparov Z."/>
            <person name="Amiraslanov A."/>
            <person name="Hajiyeva S."/>
            <person name="Abbasov M."/>
            <person name="Kaur K."/>
            <person name="Hamwieh A."/>
            <person name="Solovyev V."/>
            <person name="Salamov A."/>
            <person name="Braich B."/>
            <person name="Kosarev P."/>
            <person name="Mahmoud A."/>
            <person name="Hajiyev E."/>
            <person name="Babayeva S."/>
            <person name="Izzatullayeva V."/>
            <person name="Mammadov A."/>
            <person name="Mammadov A."/>
            <person name="Sharifova S."/>
            <person name="Ojaghi J."/>
            <person name="Eynullazada K."/>
            <person name="Bayramov B."/>
            <person name="Abdulazimova A."/>
            <person name="Shahmuradov I."/>
        </authorList>
    </citation>
    <scope>NUCLEOTIDE SEQUENCE [LARGE SCALE GENOMIC DNA]</scope>
    <source>
        <strain evidence="2">cv. AG2017</strain>
        <tissue evidence="1">Leaf</tissue>
    </source>
</reference>
<accession>A0A2I0JB25</accession>
<comment type="caution">
    <text evidence="1">The sequence shown here is derived from an EMBL/GenBank/DDBJ whole genome shotgun (WGS) entry which is preliminary data.</text>
</comment>
<name>A0A2I0JB25_PUNGR</name>
<dbReference type="PANTHER" id="PTHR31808">
    <property type="entry name" value="EXPRESSED PROTEIN"/>
    <property type="match status" value="1"/>
</dbReference>
<keyword evidence="2" id="KW-1185">Reference proteome</keyword>
<evidence type="ECO:0000313" key="2">
    <source>
        <dbReference type="Proteomes" id="UP000233551"/>
    </source>
</evidence>
<protein>
    <recommendedName>
        <fullName evidence="3">UV-B-induced protein At3g17800, chloroplastic-like</fullName>
    </recommendedName>
</protein>
<proteinExistence type="predicted"/>
<dbReference type="PANTHER" id="PTHR31808:SF4">
    <property type="entry name" value="LIGASE, PUTATIVE (DUF760)-RELATED"/>
    <property type="match status" value="1"/>
</dbReference>
<evidence type="ECO:0008006" key="3">
    <source>
        <dbReference type="Google" id="ProtNLM"/>
    </source>
</evidence>
<dbReference type="InterPro" id="IPR008479">
    <property type="entry name" value="DUF760"/>
</dbReference>
<evidence type="ECO:0000313" key="1">
    <source>
        <dbReference type="EMBL" id="PKI53461.1"/>
    </source>
</evidence>
<organism evidence="1 2">
    <name type="scientific">Punica granatum</name>
    <name type="common">Pomegranate</name>
    <dbReference type="NCBI Taxonomy" id="22663"/>
    <lineage>
        <taxon>Eukaryota</taxon>
        <taxon>Viridiplantae</taxon>
        <taxon>Streptophyta</taxon>
        <taxon>Embryophyta</taxon>
        <taxon>Tracheophyta</taxon>
        <taxon>Spermatophyta</taxon>
        <taxon>Magnoliopsida</taxon>
        <taxon>eudicotyledons</taxon>
        <taxon>Gunneridae</taxon>
        <taxon>Pentapetalae</taxon>
        <taxon>rosids</taxon>
        <taxon>malvids</taxon>
        <taxon>Myrtales</taxon>
        <taxon>Lythraceae</taxon>
        <taxon>Punica</taxon>
    </lineage>
</organism>
<dbReference type="Pfam" id="PF05542">
    <property type="entry name" value="DUF760"/>
    <property type="match status" value="1"/>
</dbReference>
<gene>
    <name evidence="1" type="ORF">CRG98_026151</name>
</gene>
<dbReference type="STRING" id="22663.A0A2I0JB25"/>